<sequence>MNIPVEVKPDFIERVARRGDPVGAVEELIWNGLDADAEEISVEIESNDLDGIDSITITDTGHGIPADSVHPAFSGMGGSWKKNAKGTNNRGRQLHGRHGYGRFRVLALGSTASWVTVANWPTARTHTTVRFSDGASVFDLEGSRLTEEEPGTTVRVVGDAPRKNRLLSERVRFELTSRFAAYLSKYPDIKISWRGQQLDPSEVIYRQDEYALDLDDAGTAAARDMTSAGPVLRIVEWSTKPQKRELLICDDQGVHRLTLSTGIQAPDFNFTAYILWHRLRNLSEYDSLDGEFEIDDTPLGRVVKAARDQMRIHFRMRESERTKEQVERWIQEGVYPYSGLPGSDVEVAERATFDDVAVFLSHHFKGGKQARRTQLVLLSEALRRQPTSISKVLEDLFSLSVAQKEQIERLVSRASLGNIVAANAQTVDRVDFLALLRNLLYEPEAKWELRERDQLHRMLEKELWIFGDEFSSAVSETGLTEALERHLAILEGTAPRRNSRRPVRRADGRSGRLDLMLSGVTGADKNKRHLIVELKRPSLTLTEKELAQLRSYAFTVVSDDRYKHDEKTRWDFWLIGNTIDEALEWQIKGSGLPPNCVQDDGRVGLWVFRWGQILDMCEERVRKTQERLNYASSVALAAEYAERVHADANVIPLLPPA</sequence>
<dbReference type="GO" id="GO:0005524">
    <property type="term" value="F:ATP binding"/>
    <property type="evidence" value="ECO:0007669"/>
    <property type="project" value="UniProtKB-KW"/>
</dbReference>
<dbReference type="Pfam" id="PF13589">
    <property type="entry name" value="HATPase_c_3"/>
    <property type="match status" value="1"/>
</dbReference>
<dbReference type="InterPro" id="IPR036890">
    <property type="entry name" value="HATPase_C_sf"/>
</dbReference>
<name>A0ABW2T9J2_9ACTN</name>
<keyword evidence="1" id="KW-0547">Nucleotide-binding</keyword>
<dbReference type="Gene3D" id="3.30.565.10">
    <property type="entry name" value="Histidine kinase-like ATPase, C-terminal domain"/>
    <property type="match status" value="1"/>
</dbReference>
<organism evidence="1 2">
    <name type="scientific">Streptosporangium amethystogenes subsp. fukuiense</name>
    <dbReference type="NCBI Taxonomy" id="698418"/>
    <lineage>
        <taxon>Bacteria</taxon>
        <taxon>Bacillati</taxon>
        <taxon>Actinomycetota</taxon>
        <taxon>Actinomycetes</taxon>
        <taxon>Streptosporangiales</taxon>
        <taxon>Streptosporangiaceae</taxon>
        <taxon>Streptosporangium</taxon>
    </lineage>
</organism>
<reference evidence="2" key="1">
    <citation type="journal article" date="2019" name="Int. J. Syst. Evol. Microbiol.">
        <title>The Global Catalogue of Microorganisms (GCM) 10K type strain sequencing project: providing services to taxonomists for standard genome sequencing and annotation.</title>
        <authorList>
            <consortium name="The Broad Institute Genomics Platform"/>
            <consortium name="The Broad Institute Genome Sequencing Center for Infectious Disease"/>
            <person name="Wu L."/>
            <person name="Ma J."/>
        </authorList>
    </citation>
    <scope>NUCLEOTIDE SEQUENCE [LARGE SCALE GENOMIC DNA]</scope>
    <source>
        <strain evidence="2">JCM 10083</strain>
    </source>
</reference>
<proteinExistence type="predicted"/>
<dbReference type="Proteomes" id="UP001596514">
    <property type="component" value="Unassembled WGS sequence"/>
</dbReference>
<evidence type="ECO:0000313" key="2">
    <source>
        <dbReference type="Proteomes" id="UP001596514"/>
    </source>
</evidence>
<dbReference type="EMBL" id="JBHTEE010000001">
    <property type="protein sequence ID" value="MFC7605069.1"/>
    <property type="molecule type" value="Genomic_DNA"/>
</dbReference>
<dbReference type="SUPFAM" id="SSF55874">
    <property type="entry name" value="ATPase domain of HSP90 chaperone/DNA topoisomerase II/histidine kinase"/>
    <property type="match status" value="1"/>
</dbReference>
<accession>A0ABW2T9J2</accession>
<evidence type="ECO:0000313" key="1">
    <source>
        <dbReference type="EMBL" id="MFC7605069.1"/>
    </source>
</evidence>
<gene>
    <name evidence="1" type="ORF">ACFQVD_33670</name>
</gene>
<keyword evidence="2" id="KW-1185">Reference proteome</keyword>
<protein>
    <submittedName>
        <fullName evidence="1">ATP-binding protein</fullName>
    </submittedName>
</protein>
<comment type="caution">
    <text evidence="1">The sequence shown here is derived from an EMBL/GenBank/DDBJ whole genome shotgun (WGS) entry which is preliminary data.</text>
</comment>
<dbReference type="RefSeq" id="WP_343962443.1">
    <property type="nucleotide sequence ID" value="NZ_BAAAGK010000007.1"/>
</dbReference>
<keyword evidence="1" id="KW-0067">ATP-binding</keyword>